<keyword evidence="8" id="KW-0902">Two-component regulatory system</keyword>
<dbReference type="CDD" id="cd00130">
    <property type="entry name" value="PAS"/>
    <property type="match status" value="1"/>
</dbReference>
<evidence type="ECO:0000256" key="6">
    <source>
        <dbReference type="ARBA" id="ARBA00022777"/>
    </source>
</evidence>
<dbReference type="PANTHER" id="PTHR43065:SF46">
    <property type="entry name" value="C4-DICARBOXYLATE TRANSPORT SENSOR PROTEIN DCTB"/>
    <property type="match status" value="1"/>
</dbReference>
<feature type="coiled-coil region" evidence="9">
    <location>
        <begin position="357"/>
        <end position="402"/>
    </location>
</feature>
<dbReference type="PROSITE" id="PS50113">
    <property type="entry name" value="PAC"/>
    <property type="match status" value="1"/>
</dbReference>
<evidence type="ECO:0000259" key="11">
    <source>
        <dbReference type="PROSITE" id="PS50109"/>
    </source>
</evidence>
<dbReference type="Pfam" id="PF13426">
    <property type="entry name" value="PAS_9"/>
    <property type="match status" value="1"/>
</dbReference>
<dbReference type="SMART" id="SM00388">
    <property type="entry name" value="HisKA"/>
    <property type="match status" value="1"/>
</dbReference>
<dbReference type="STRING" id="156994.SAMN04488028_102135"/>
<evidence type="ECO:0000256" key="3">
    <source>
        <dbReference type="ARBA" id="ARBA00022553"/>
    </source>
</evidence>
<evidence type="ECO:0000256" key="10">
    <source>
        <dbReference type="SAM" id="Phobius"/>
    </source>
</evidence>
<feature type="transmembrane region" description="Helical" evidence="10">
    <location>
        <begin position="59"/>
        <end position="76"/>
    </location>
</feature>
<dbReference type="InterPro" id="IPR003661">
    <property type="entry name" value="HisK_dim/P_dom"/>
</dbReference>
<keyword evidence="4" id="KW-0808">Transferase</keyword>
<dbReference type="Gene3D" id="1.10.287.130">
    <property type="match status" value="1"/>
</dbReference>
<dbReference type="InterPro" id="IPR000014">
    <property type="entry name" value="PAS"/>
</dbReference>
<feature type="transmembrane region" description="Helical" evidence="10">
    <location>
        <begin position="6"/>
        <end position="21"/>
    </location>
</feature>
<dbReference type="Pfam" id="PF08447">
    <property type="entry name" value="PAS_3"/>
    <property type="match status" value="1"/>
</dbReference>
<keyword evidence="10" id="KW-0812">Transmembrane</keyword>
<dbReference type="Proteomes" id="UP000184474">
    <property type="component" value="Unassembled WGS sequence"/>
</dbReference>
<evidence type="ECO:0000259" key="12">
    <source>
        <dbReference type="PROSITE" id="PS50112"/>
    </source>
</evidence>
<dbReference type="InterPro" id="IPR013655">
    <property type="entry name" value="PAS_fold_3"/>
</dbReference>
<comment type="catalytic activity">
    <reaction evidence="1">
        <text>ATP + protein L-histidine = ADP + protein N-phospho-L-histidine.</text>
        <dbReference type="EC" id="2.7.13.3"/>
    </reaction>
</comment>
<keyword evidence="15" id="KW-1185">Reference proteome</keyword>
<dbReference type="InterPro" id="IPR000700">
    <property type="entry name" value="PAS-assoc_C"/>
</dbReference>
<dbReference type="SUPFAM" id="SSF47384">
    <property type="entry name" value="Homodimeric domain of signal transducing histidine kinase"/>
    <property type="match status" value="1"/>
</dbReference>
<dbReference type="InterPro" id="IPR003594">
    <property type="entry name" value="HATPase_dom"/>
</dbReference>
<dbReference type="PROSITE" id="PS50112">
    <property type="entry name" value="PAS"/>
    <property type="match status" value="1"/>
</dbReference>
<dbReference type="Gene3D" id="3.30.450.20">
    <property type="entry name" value="PAS domain"/>
    <property type="match status" value="2"/>
</dbReference>
<keyword evidence="7" id="KW-0067">ATP-binding</keyword>
<dbReference type="InterPro" id="IPR001610">
    <property type="entry name" value="PAC"/>
</dbReference>
<dbReference type="PROSITE" id="PS50109">
    <property type="entry name" value="HIS_KIN"/>
    <property type="match status" value="1"/>
</dbReference>
<name>A0A1M6N7N8_REIAG</name>
<feature type="domain" description="Histidine kinase" evidence="11">
    <location>
        <begin position="411"/>
        <end position="624"/>
    </location>
</feature>
<evidence type="ECO:0000256" key="7">
    <source>
        <dbReference type="ARBA" id="ARBA00022840"/>
    </source>
</evidence>
<accession>A0A1M6N7N8</accession>
<dbReference type="CDD" id="cd00082">
    <property type="entry name" value="HisKA"/>
    <property type="match status" value="1"/>
</dbReference>
<dbReference type="NCBIfam" id="TIGR00229">
    <property type="entry name" value="sensory_box"/>
    <property type="match status" value="2"/>
</dbReference>
<dbReference type="PRINTS" id="PR00344">
    <property type="entry name" value="BCTRLSENSOR"/>
</dbReference>
<dbReference type="InterPro" id="IPR005467">
    <property type="entry name" value="His_kinase_dom"/>
</dbReference>
<dbReference type="SUPFAM" id="SSF55785">
    <property type="entry name" value="PYP-like sensor domain (PAS domain)"/>
    <property type="match status" value="2"/>
</dbReference>
<dbReference type="GO" id="GO:0000155">
    <property type="term" value="F:phosphorelay sensor kinase activity"/>
    <property type="evidence" value="ECO:0007669"/>
    <property type="project" value="InterPro"/>
</dbReference>
<protein>
    <recommendedName>
        <fullName evidence="2">histidine kinase</fullName>
        <ecNumber evidence="2">2.7.13.3</ecNumber>
    </recommendedName>
</protein>
<evidence type="ECO:0000259" key="13">
    <source>
        <dbReference type="PROSITE" id="PS50113"/>
    </source>
</evidence>
<keyword evidence="6" id="KW-0418">Kinase</keyword>
<reference evidence="15" key="1">
    <citation type="submission" date="2016-11" db="EMBL/GenBank/DDBJ databases">
        <authorList>
            <person name="Varghese N."/>
            <person name="Submissions S."/>
        </authorList>
    </citation>
    <scope>NUCLEOTIDE SEQUENCE [LARGE SCALE GENOMIC DNA]</scope>
    <source>
        <strain evidence="15">DSM 26134</strain>
    </source>
</reference>
<dbReference type="InterPro" id="IPR036890">
    <property type="entry name" value="HATPase_C_sf"/>
</dbReference>
<evidence type="ECO:0000256" key="5">
    <source>
        <dbReference type="ARBA" id="ARBA00022741"/>
    </source>
</evidence>
<keyword evidence="3" id="KW-0597">Phosphoprotein</keyword>
<evidence type="ECO:0000256" key="8">
    <source>
        <dbReference type="ARBA" id="ARBA00023012"/>
    </source>
</evidence>
<sequence>MTHVIDSISLILITISFIILIRERKKITEMDGLLFGSLLILLLAYFALLFFYIEEFEDILGALIPVLFAFVFYSIIQKQNAAKIEQNEERLRLAIDATRAGLWDLNFATGRLIISDAWFDIIGYHPSELRPLNQAKWKKLVHPEDYAAAHPLFVQHLKGLNELHEATLRIQHKNGNWLWFQSRGKVIAQDQSNRAVRMTGTLIDLSKQKELEISLKNQLAENQKLFDENVTQTTQLADNEEKYRVLYESSLDAIILIKDRCYAACNPKSYEMFQCEPGYLIGRSPDKFSPEFQPDGQRSKDKSDVIFEKVYKGEPQIFEWVHQRPNGELFDVSVRLNLVELDNEQYIQTVLHDITEKKKVASELENYRENLEILVEQRTAELTQAMNDLQNTQAQLIQSEKMASLGILTAGVAHEINNPLNFIMGGYRGLEIYLNNTELHTDPDLKKLMGSIKIGADRAIKIVKGLNQFSRSKESFDEKCDLHAILENSLTLLTNELKDRVEIERNFNEQPLIILGNIGNLHQVFINIIHNASDAIADTGKIILNTRQEADQVIIECIDNGDGVSEEDLPQLTVPFFTTKEQGKGTGLGLSISYGFIQKHNGTLAFESKLHEGTKVTITLPYPSK</sequence>
<dbReference type="Pfam" id="PF00512">
    <property type="entry name" value="HisKA"/>
    <property type="match status" value="1"/>
</dbReference>
<dbReference type="SMART" id="SM00086">
    <property type="entry name" value="PAC"/>
    <property type="match status" value="2"/>
</dbReference>
<dbReference type="SUPFAM" id="SSF55874">
    <property type="entry name" value="ATPase domain of HSP90 chaperone/DNA topoisomerase II/histidine kinase"/>
    <property type="match status" value="1"/>
</dbReference>
<evidence type="ECO:0000256" key="1">
    <source>
        <dbReference type="ARBA" id="ARBA00000085"/>
    </source>
</evidence>
<feature type="domain" description="PAS" evidence="12">
    <location>
        <begin position="87"/>
        <end position="145"/>
    </location>
</feature>
<feature type="domain" description="PAC" evidence="13">
    <location>
        <begin position="164"/>
        <end position="217"/>
    </location>
</feature>
<keyword evidence="9" id="KW-0175">Coiled coil</keyword>
<dbReference type="InterPro" id="IPR035965">
    <property type="entry name" value="PAS-like_dom_sf"/>
</dbReference>
<dbReference type="InterPro" id="IPR036097">
    <property type="entry name" value="HisK_dim/P_sf"/>
</dbReference>
<keyword evidence="5" id="KW-0547">Nucleotide-binding</keyword>
<dbReference type="SMART" id="SM00387">
    <property type="entry name" value="HATPase_c"/>
    <property type="match status" value="1"/>
</dbReference>
<evidence type="ECO:0000256" key="4">
    <source>
        <dbReference type="ARBA" id="ARBA00022679"/>
    </source>
</evidence>
<feature type="transmembrane region" description="Helical" evidence="10">
    <location>
        <begin position="33"/>
        <end position="53"/>
    </location>
</feature>
<dbReference type="Pfam" id="PF02518">
    <property type="entry name" value="HATPase_c"/>
    <property type="match status" value="1"/>
</dbReference>
<dbReference type="Gene3D" id="3.30.565.10">
    <property type="entry name" value="Histidine kinase-like ATPase, C-terminal domain"/>
    <property type="match status" value="1"/>
</dbReference>
<dbReference type="InterPro" id="IPR004358">
    <property type="entry name" value="Sig_transdc_His_kin-like_C"/>
</dbReference>
<proteinExistence type="predicted"/>
<keyword evidence="10" id="KW-0472">Membrane</keyword>
<gene>
    <name evidence="14" type="ORF">SAMN04488028_102135</name>
</gene>
<evidence type="ECO:0000313" key="14">
    <source>
        <dbReference type="EMBL" id="SHJ91624.1"/>
    </source>
</evidence>
<evidence type="ECO:0000256" key="2">
    <source>
        <dbReference type="ARBA" id="ARBA00012438"/>
    </source>
</evidence>
<keyword evidence="10" id="KW-1133">Transmembrane helix</keyword>
<dbReference type="PANTHER" id="PTHR43065">
    <property type="entry name" value="SENSOR HISTIDINE KINASE"/>
    <property type="match status" value="1"/>
</dbReference>
<dbReference type="AlphaFoldDB" id="A0A1M6N7N8"/>
<evidence type="ECO:0000256" key="9">
    <source>
        <dbReference type="SAM" id="Coils"/>
    </source>
</evidence>
<evidence type="ECO:0000313" key="15">
    <source>
        <dbReference type="Proteomes" id="UP000184474"/>
    </source>
</evidence>
<dbReference type="EC" id="2.7.13.3" evidence="2"/>
<organism evidence="14 15">
    <name type="scientific">Reichenbachiella agariperforans</name>
    <dbReference type="NCBI Taxonomy" id="156994"/>
    <lineage>
        <taxon>Bacteria</taxon>
        <taxon>Pseudomonadati</taxon>
        <taxon>Bacteroidota</taxon>
        <taxon>Cytophagia</taxon>
        <taxon>Cytophagales</taxon>
        <taxon>Reichenbachiellaceae</taxon>
        <taxon>Reichenbachiella</taxon>
    </lineage>
</organism>
<dbReference type="EMBL" id="FRAA01000002">
    <property type="protein sequence ID" value="SHJ91624.1"/>
    <property type="molecule type" value="Genomic_DNA"/>
</dbReference>
<dbReference type="GO" id="GO:0005524">
    <property type="term" value="F:ATP binding"/>
    <property type="evidence" value="ECO:0007669"/>
    <property type="project" value="UniProtKB-KW"/>
</dbReference>
<dbReference type="SMART" id="SM00091">
    <property type="entry name" value="PAS"/>
    <property type="match status" value="2"/>
</dbReference>